<accession>A0AA86US73</accession>
<dbReference type="EMBL" id="CATOUU010001061">
    <property type="protein sequence ID" value="CAI9969640.1"/>
    <property type="molecule type" value="Genomic_DNA"/>
</dbReference>
<comment type="caution">
    <text evidence="1">The sequence shown here is derived from an EMBL/GenBank/DDBJ whole genome shotgun (WGS) entry which is preliminary data.</text>
</comment>
<dbReference type="AlphaFoldDB" id="A0AA86US73"/>
<organism evidence="1">
    <name type="scientific">Hexamita inflata</name>
    <dbReference type="NCBI Taxonomy" id="28002"/>
    <lineage>
        <taxon>Eukaryota</taxon>
        <taxon>Metamonada</taxon>
        <taxon>Diplomonadida</taxon>
        <taxon>Hexamitidae</taxon>
        <taxon>Hexamitinae</taxon>
        <taxon>Hexamita</taxon>
    </lineage>
</organism>
<keyword evidence="3" id="KW-1185">Reference proteome</keyword>
<name>A0AA86US73_9EUKA</name>
<reference evidence="1" key="1">
    <citation type="submission" date="2023-06" db="EMBL/GenBank/DDBJ databases">
        <authorList>
            <person name="Kurt Z."/>
        </authorList>
    </citation>
    <scope>NUCLEOTIDE SEQUENCE</scope>
</reference>
<evidence type="ECO:0000313" key="3">
    <source>
        <dbReference type="Proteomes" id="UP001642409"/>
    </source>
</evidence>
<gene>
    <name evidence="1" type="ORF">HINF_LOCUS57285</name>
    <name evidence="2" type="ORF">HINF_LOCUS58793</name>
</gene>
<sequence length="156" mass="18037">MLYQLSYNSESETQNINIIRNISDLSSLLNIVNNTIYAKTYDLQEQLNYANLSLYQYVSNVQSTLNTFKTDQNTNINNLQQQINTLFNSKANTVDYYPKAQIDSVLASIQNQIYDLRDNITSNTVEIQNKGYSFAHDQRQRVCVGDECTYWFAEAN</sequence>
<reference evidence="2 3" key="2">
    <citation type="submission" date="2024-07" db="EMBL/GenBank/DDBJ databases">
        <authorList>
            <person name="Akdeniz Z."/>
        </authorList>
    </citation>
    <scope>NUCLEOTIDE SEQUENCE [LARGE SCALE GENOMIC DNA]</scope>
</reference>
<evidence type="ECO:0000313" key="1">
    <source>
        <dbReference type="EMBL" id="CAI9969640.1"/>
    </source>
</evidence>
<protein>
    <submittedName>
        <fullName evidence="2">Hypothetical_protein</fullName>
    </submittedName>
</protein>
<proteinExistence type="predicted"/>
<dbReference type="EMBL" id="CAXDID020000332">
    <property type="protein sequence ID" value="CAL6078205.1"/>
    <property type="molecule type" value="Genomic_DNA"/>
</dbReference>
<dbReference type="Proteomes" id="UP001642409">
    <property type="component" value="Unassembled WGS sequence"/>
</dbReference>
<evidence type="ECO:0000313" key="2">
    <source>
        <dbReference type="EMBL" id="CAL6078205.1"/>
    </source>
</evidence>